<evidence type="ECO:0000313" key="5">
    <source>
        <dbReference type="Proteomes" id="UP000236161"/>
    </source>
</evidence>
<protein>
    <recommendedName>
        <fullName evidence="3">Prolamin-like domain-containing protein</fullName>
    </recommendedName>
</protein>
<feature type="signal peptide" evidence="2">
    <location>
        <begin position="1"/>
        <end position="21"/>
    </location>
</feature>
<keyword evidence="1 2" id="KW-0732">Signal</keyword>
<feature type="chain" id="PRO_5014149867" description="Prolamin-like domain-containing protein" evidence="2">
    <location>
        <begin position="22"/>
        <end position="106"/>
    </location>
</feature>
<dbReference type="Pfam" id="PF05617">
    <property type="entry name" value="Prolamin_like"/>
    <property type="match status" value="1"/>
</dbReference>
<dbReference type="Proteomes" id="UP000236161">
    <property type="component" value="Unassembled WGS sequence"/>
</dbReference>
<evidence type="ECO:0000256" key="1">
    <source>
        <dbReference type="ARBA" id="ARBA00022729"/>
    </source>
</evidence>
<evidence type="ECO:0000256" key="2">
    <source>
        <dbReference type="SAM" id="SignalP"/>
    </source>
</evidence>
<sequence>MLKSGVLSFILLIALAAKAAALQPTPDPAKTCWSPILAVDGCADAVWTILYTNATSGVAMSQGCCEALEGLKDDCWGKLKAPSPGDESPIARLLGVCASEGFMGPP</sequence>
<feature type="domain" description="Prolamin-like" evidence="3">
    <location>
        <begin position="31"/>
        <end position="79"/>
    </location>
</feature>
<proteinExistence type="predicted"/>
<reference evidence="4 5" key="1">
    <citation type="journal article" date="2017" name="Nature">
        <title>The Apostasia genome and the evolution of orchids.</title>
        <authorList>
            <person name="Zhang G.Q."/>
            <person name="Liu K.W."/>
            <person name="Li Z."/>
            <person name="Lohaus R."/>
            <person name="Hsiao Y.Y."/>
            <person name="Niu S.C."/>
            <person name="Wang J.Y."/>
            <person name="Lin Y.C."/>
            <person name="Xu Q."/>
            <person name="Chen L.J."/>
            <person name="Yoshida K."/>
            <person name="Fujiwara S."/>
            <person name="Wang Z.W."/>
            <person name="Zhang Y.Q."/>
            <person name="Mitsuda N."/>
            <person name="Wang M."/>
            <person name="Liu G.H."/>
            <person name="Pecoraro L."/>
            <person name="Huang H.X."/>
            <person name="Xiao X.J."/>
            <person name="Lin M."/>
            <person name="Wu X.Y."/>
            <person name="Wu W.L."/>
            <person name="Chen Y.Y."/>
            <person name="Chang S.B."/>
            <person name="Sakamoto S."/>
            <person name="Ohme-Takagi M."/>
            <person name="Yagi M."/>
            <person name="Zeng S.J."/>
            <person name="Shen C.Y."/>
            <person name="Yeh C.M."/>
            <person name="Luo Y.B."/>
            <person name="Tsai W.C."/>
            <person name="Van de Peer Y."/>
            <person name="Liu Z.J."/>
        </authorList>
    </citation>
    <scope>NUCLEOTIDE SEQUENCE [LARGE SCALE GENOMIC DNA]</scope>
    <source>
        <strain evidence="5">cv. Shenzhen</strain>
        <tissue evidence="4">Stem</tissue>
    </source>
</reference>
<organism evidence="4 5">
    <name type="scientific">Apostasia shenzhenica</name>
    <dbReference type="NCBI Taxonomy" id="1088818"/>
    <lineage>
        <taxon>Eukaryota</taxon>
        <taxon>Viridiplantae</taxon>
        <taxon>Streptophyta</taxon>
        <taxon>Embryophyta</taxon>
        <taxon>Tracheophyta</taxon>
        <taxon>Spermatophyta</taxon>
        <taxon>Magnoliopsida</taxon>
        <taxon>Liliopsida</taxon>
        <taxon>Asparagales</taxon>
        <taxon>Orchidaceae</taxon>
        <taxon>Apostasioideae</taxon>
        <taxon>Apostasia</taxon>
    </lineage>
</organism>
<name>A0A2I0A4R8_9ASPA</name>
<dbReference type="InterPro" id="IPR008502">
    <property type="entry name" value="Prolamin-like"/>
</dbReference>
<keyword evidence="5" id="KW-1185">Reference proteome</keyword>
<dbReference type="AlphaFoldDB" id="A0A2I0A4R8"/>
<evidence type="ECO:0000313" key="4">
    <source>
        <dbReference type="EMBL" id="PKA50524.1"/>
    </source>
</evidence>
<evidence type="ECO:0000259" key="3">
    <source>
        <dbReference type="Pfam" id="PF05617"/>
    </source>
</evidence>
<dbReference type="EMBL" id="KZ452023">
    <property type="protein sequence ID" value="PKA50524.1"/>
    <property type="molecule type" value="Genomic_DNA"/>
</dbReference>
<accession>A0A2I0A4R8</accession>
<gene>
    <name evidence="4" type="ORF">AXF42_Ash013739</name>
</gene>